<dbReference type="EMBL" id="ML996082">
    <property type="protein sequence ID" value="KAF2155977.1"/>
    <property type="molecule type" value="Genomic_DNA"/>
</dbReference>
<evidence type="ECO:0000259" key="1">
    <source>
        <dbReference type="Pfam" id="PF24855"/>
    </source>
</evidence>
<accession>A0A9P4J5W1</accession>
<protein>
    <recommendedName>
        <fullName evidence="1">DUF7729 domain-containing protein</fullName>
    </recommendedName>
</protein>
<dbReference type="PANTHER" id="PTHR39460:SF1">
    <property type="entry name" value="C6 TRANSCRIPTION FACTOR"/>
    <property type="match status" value="1"/>
</dbReference>
<dbReference type="PANTHER" id="PTHR39460">
    <property type="entry name" value="EXPRESSED PROTEIN"/>
    <property type="match status" value="1"/>
</dbReference>
<gene>
    <name evidence="2" type="ORF">K461DRAFT_275039</name>
</gene>
<name>A0A9P4J5W1_9PEZI</name>
<reference evidence="2" key="1">
    <citation type="journal article" date="2020" name="Stud. Mycol.">
        <title>101 Dothideomycetes genomes: a test case for predicting lifestyles and emergence of pathogens.</title>
        <authorList>
            <person name="Haridas S."/>
            <person name="Albert R."/>
            <person name="Binder M."/>
            <person name="Bloem J."/>
            <person name="Labutti K."/>
            <person name="Salamov A."/>
            <person name="Andreopoulos B."/>
            <person name="Baker S."/>
            <person name="Barry K."/>
            <person name="Bills G."/>
            <person name="Bluhm B."/>
            <person name="Cannon C."/>
            <person name="Castanera R."/>
            <person name="Culley D."/>
            <person name="Daum C."/>
            <person name="Ezra D."/>
            <person name="Gonzalez J."/>
            <person name="Henrissat B."/>
            <person name="Kuo A."/>
            <person name="Liang C."/>
            <person name="Lipzen A."/>
            <person name="Lutzoni F."/>
            <person name="Magnuson J."/>
            <person name="Mondo S."/>
            <person name="Nolan M."/>
            <person name="Ohm R."/>
            <person name="Pangilinan J."/>
            <person name="Park H.-J."/>
            <person name="Ramirez L."/>
            <person name="Alfaro M."/>
            <person name="Sun H."/>
            <person name="Tritt A."/>
            <person name="Yoshinaga Y."/>
            <person name="Zwiers L.-H."/>
            <person name="Turgeon B."/>
            <person name="Goodwin S."/>
            <person name="Spatafora J."/>
            <person name="Crous P."/>
            <person name="Grigoriev I."/>
        </authorList>
    </citation>
    <scope>NUCLEOTIDE SEQUENCE</scope>
    <source>
        <strain evidence="2">CBS 260.36</strain>
    </source>
</reference>
<dbReference type="AlphaFoldDB" id="A0A9P4J5W1"/>
<keyword evidence="3" id="KW-1185">Reference proteome</keyword>
<dbReference type="InterPro" id="IPR056146">
    <property type="entry name" value="DUF7729"/>
</dbReference>
<evidence type="ECO:0000313" key="3">
    <source>
        <dbReference type="Proteomes" id="UP000799439"/>
    </source>
</evidence>
<comment type="caution">
    <text evidence="2">The sequence shown here is derived from an EMBL/GenBank/DDBJ whole genome shotgun (WGS) entry which is preliminary data.</text>
</comment>
<sequence length="329" mass="35168">MEKITILRDGRTASLAKRKHILNSRRSPLSTISLLLLLMLTLPAVTAIAIPAIPSFDLVDRNNEIIIHDSMPPPKAELVKRDTASTSTPQPFDTSLGNNFTSQGCLPFFQSFLNDATFIACSPMSLLLQTSSDFFSVQRDPTALNATLDASCNVNVTDCSQLMSSLNTKLRSASVCGPDLAKQNPIVSQAAAGFSAYDVMYKATCLRDATTNQYCFAEAAGNASAPTSIYTYYLPLGLNLPSQAKPACNTCLRDTMDIFAVAATQSGQLLANDYTGASQTVATQCGDTFVRLNIKVATNSANPGRAPGVASWFLIMALSLSAVLFHSLV</sequence>
<organism evidence="2 3">
    <name type="scientific">Myriangium duriaei CBS 260.36</name>
    <dbReference type="NCBI Taxonomy" id="1168546"/>
    <lineage>
        <taxon>Eukaryota</taxon>
        <taxon>Fungi</taxon>
        <taxon>Dikarya</taxon>
        <taxon>Ascomycota</taxon>
        <taxon>Pezizomycotina</taxon>
        <taxon>Dothideomycetes</taxon>
        <taxon>Dothideomycetidae</taxon>
        <taxon>Myriangiales</taxon>
        <taxon>Myriangiaceae</taxon>
        <taxon>Myriangium</taxon>
    </lineage>
</organism>
<evidence type="ECO:0000313" key="2">
    <source>
        <dbReference type="EMBL" id="KAF2155977.1"/>
    </source>
</evidence>
<feature type="domain" description="DUF7729" evidence="1">
    <location>
        <begin position="88"/>
        <end position="292"/>
    </location>
</feature>
<dbReference type="OrthoDB" id="2564812at2759"/>
<dbReference type="Proteomes" id="UP000799439">
    <property type="component" value="Unassembled WGS sequence"/>
</dbReference>
<proteinExistence type="predicted"/>
<dbReference type="Pfam" id="PF24855">
    <property type="entry name" value="DUF7729"/>
    <property type="match status" value="1"/>
</dbReference>